<gene>
    <name evidence="1" type="ORF">KI387_044554</name>
</gene>
<sequence length="74" mass="8627">MSHGSQKDNPSLWRILKIRGFRNFISKIKGSDPYLVLEFGQAWNNEIMVIYNMEIQVFGGFNSARKWNGYEGIK</sequence>
<protein>
    <submittedName>
        <fullName evidence="1">Uncharacterized protein</fullName>
    </submittedName>
</protein>
<evidence type="ECO:0000313" key="2">
    <source>
        <dbReference type="Proteomes" id="UP000824469"/>
    </source>
</evidence>
<reference evidence="1 2" key="1">
    <citation type="journal article" date="2021" name="Nat. Plants">
        <title>The Taxus genome provides insights into paclitaxel biosynthesis.</title>
        <authorList>
            <person name="Xiong X."/>
            <person name="Gou J."/>
            <person name="Liao Q."/>
            <person name="Li Y."/>
            <person name="Zhou Q."/>
            <person name="Bi G."/>
            <person name="Li C."/>
            <person name="Du R."/>
            <person name="Wang X."/>
            <person name="Sun T."/>
            <person name="Guo L."/>
            <person name="Liang H."/>
            <person name="Lu P."/>
            <person name="Wu Y."/>
            <person name="Zhang Z."/>
            <person name="Ro D.K."/>
            <person name="Shang Y."/>
            <person name="Huang S."/>
            <person name="Yan J."/>
        </authorList>
    </citation>
    <scope>NUCLEOTIDE SEQUENCE [LARGE SCALE GENOMIC DNA]</scope>
    <source>
        <strain evidence="1">Ta-2019</strain>
    </source>
</reference>
<name>A0AA38G5U9_TAXCH</name>
<organism evidence="1 2">
    <name type="scientific">Taxus chinensis</name>
    <name type="common">Chinese yew</name>
    <name type="synonym">Taxus wallichiana var. chinensis</name>
    <dbReference type="NCBI Taxonomy" id="29808"/>
    <lineage>
        <taxon>Eukaryota</taxon>
        <taxon>Viridiplantae</taxon>
        <taxon>Streptophyta</taxon>
        <taxon>Embryophyta</taxon>
        <taxon>Tracheophyta</taxon>
        <taxon>Spermatophyta</taxon>
        <taxon>Pinopsida</taxon>
        <taxon>Pinidae</taxon>
        <taxon>Conifers II</taxon>
        <taxon>Cupressales</taxon>
        <taxon>Taxaceae</taxon>
        <taxon>Taxus</taxon>
    </lineage>
</organism>
<dbReference type="EMBL" id="JAHRHJ020000005">
    <property type="protein sequence ID" value="KAH9316816.1"/>
    <property type="molecule type" value="Genomic_DNA"/>
</dbReference>
<comment type="caution">
    <text evidence="1">The sequence shown here is derived from an EMBL/GenBank/DDBJ whole genome shotgun (WGS) entry which is preliminary data.</text>
</comment>
<feature type="non-terminal residue" evidence="1">
    <location>
        <position position="74"/>
    </location>
</feature>
<dbReference type="AlphaFoldDB" id="A0AA38G5U9"/>
<accession>A0AA38G5U9</accession>
<evidence type="ECO:0000313" key="1">
    <source>
        <dbReference type="EMBL" id="KAH9316816.1"/>
    </source>
</evidence>
<keyword evidence="2" id="KW-1185">Reference proteome</keyword>
<dbReference type="Proteomes" id="UP000824469">
    <property type="component" value="Unassembled WGS sequence"/>
</dbReference>
<proteinExistence type="predicted"/>